<evidence type="ECO:0000313" key="1">
    <source>
        <dbReference type="EMBL" id="TPF76723.1"/>
    </source>
</evidence>
<sequence length="74" mass="8508">MPFRSADYRGNYNPNELALLQDAYNRCCELLGRCPATHKDRDRLARAVMRTFEDSKHDPEIAAQRAAELAKLIE</sequence>
<evidence type="ECO:0000313" key="2">
    <source>
        <dbReference type="Proteomes" id="UP000315388"/>
    </source>
</evidence>
<comment type="caution">
    <text evidence="1">The sequence shown here is derived from an EMBL/GenBank/DDBJ whole genome shotgun (WGS) entry which is preliminary data.</text>
</comment>
<accession>A0A502BUS0</accession>
<organism evidence="1 2">
    <name type="scientific">Brucella gallinifaecis</name>
    <dbReference type="NCBI Taxonomy" id="215590"/>
    <lineage>
        <taxon>Bacteria</taxon>
        <taxon>Pseudomonadati</taxon>
        <taxon>Pseudomonadota</taxon>
        <taxon>Alphaproteobacteria</taxon>
        <taxon>Hyphomicrobiales</taxon>
        <taxon>Brucellaceae</taxon>
        <taxon>Brucella/Ochrobactrum group</taxon>
        <taxon>Brucella</taxon>
    </lineage>
</organism>
<name>A0A502BUS0_9HYPH</name>
<protein>
    <submittedName>
        <fullName evidence="1">Uncharacterized protein</fullName>
    </submittedName>
</protein>
<keyword evidence="2" id="KW-1185">Reference proteome</keyword>
<reference evidence="1 2" key="1">
    <citation type="journal article" date="2003" name="Int. J. Syst. Evol. Microbiol.">
        <title>Towards a standardized format for the description of a novel species (of an established genus): Ochrobactrum gallinifaecis sp. nov.</title>
        <authorList>
            <person name="Kampfer P."/>
            <person name="Buczolits S."/>
            <person name="Albrecht A."/>
            <person name="Busse H.J."/>
            <person name="Stackebrandt E."/>
        </authorList>
    </citation>
    <scope>NUCLEOTIDE SEQUENCE [LARGE SCALE GENOMIC DNA]</scope>
    <source>
        <strain evidence="1 2">ISO 196</strain>
    </source>
</reference>
<dbReference type="EMBL" id="VEWJ01000002">
    <property type="protein sequence ID" value="TPF76723.1"/>
    <property type="molecule type" value="Genomic_DNA"/>
</dbReference>
<dbReference type="AlphaFoldDB" id="A0A502BUS0"/>
<gene>
    <name evidence="1" type="ORF">FHY56_04310</name>
</gene>
<proteinExistence type="predicted"/>
<dbReference type="Proteomes" id="UP000315388">
    <property type="component" value="Unassembled WGS sequence"/>
</dbReference>